<accession>A0A1H7YS65</accession>
<protein>
    <recommendedName>
        <fullName evidence="3">SnoaL-like domain-containing protein</fullName>
    </recommendedName>
</protein>
<dbReference type="Proteomes" id="UP000199585">
    <property type="component" value="Unassembled WGS sequence"/>
</dbReference>
<dbReference type="EMBL" id="FOCI01000001">
    <property type="protein sequence ID" value="SEM48039.1"/>
    <property type="molecule type" value="Genomic_DNA"/>
</dbReference>
<name>A0A1H7YS65_9RHOB</name>
<reference evidence="1 2" key="1">
    <citation type="submission" date="2016-10" db="EMBL/GenBank/DDBJ databases">
        <authorList>
            <person name="de Groot N.N."/>
        </authorList>
    </citation>
    <scope>NUCLEOTIDE SEQUENCE [LARGE SCALE GENOMIC DNA]</scope>
    <source>
        <strain evidence="1 2">DSM 16213</strain>
    </source>
</reference>
<organism evidence="1 2">
    <name type="scientific">Loktanella fryxellensis</name>
    <dbReference type="NCBI Taxonomy" id="245187"/>
    <lineage>
        <taxon>Bacteria</taxon>
        <taxon>Pseudomonadati</taxon>
        <taxon>Pseudomonadota</taxon>
        <taxon>Alphaproteobacteria</taxon>
        <taxon>Rhodobacterales</taxon>
        <taxon>Roseobacteraceae</taxon>
        <taxon>Loktanella</taxon>
    </lineage>
</organism>
<evidence type="ECO:0008006" key="3">
    <source>
        <dbReference type="Google" id="ProtNLM"/>
    </source>
</evidence>
<evidence type="ECO:0000313" key="1">
    <source>
        <dbReference type="EMBL" id="SEM48039.1"/>
    </source>
</evidence>
<proteinExistence type="predicted"/>
<dbReference type="RefSeq" id="WP_089897856.1">
    <property type="nucleotide sequence ID" value="NZ_FOCI01000001.1"/>
</dbReference>
<dbReference type="AlphaFoldDB" id="A0A1H7YS65"/>
<gene>
    <name evidence="1" type="ORF">SAMN04488003_101257</name>
</gene>
<keyword evidence="2" id="KW-1185">Reference proteome</keyword>
<evidence type="ECO:0000313" key="2">
    <source>
        <dbReference type="Proteomes" id="UP000199585"/>
    </source>
</evidence>
<sequence>MTDLDQNSLFPYREIVQSIIDRMSTALLNDDAVQFASCFSMPVVIQTFDDQRVISGLEELRRMFDDIRLVLTNFAVTTIVQRCSDAALIGSTRISACGEGHILSDAQVILPPFPILLGLHAVDGIWRVDTGQFAIIRGKWLTAALMGTVSLDREPPVAP</sequence>